<dbReference type="InterPro" id="IPR005467">
    <property type="entry name" value="His_kinase_dom"/>
</dbReference>
<dbReference type="SMART" id="SM00073">
    <property type="entry name" value="HPT"/>
    <property type="match status" value="1"/>
</dbReference>
<dbReference type="SMART" id="SM00091">
    <property type="entry name" value="PAS"/>
    <property type="match status" value="3"/>
</dbReference>
<feature type="domain" description="PAS" evidence="16">
    <location>
        <begin position="406"/>
        <end position="476"/>
    </location>
</feature>
<evidence type="ECO:0000313" key="20">
    <source>
        <dbReference type="Proteomes" id="UP001589844"/>
    </source>
</evidence>
<dbReference type="InterPro" id="IPR008207">
    <property type="entry name" value="Sig_transdc_His_kin_Hpt_dom"/>
</dbReference>
<dbReference type="InterPro" id="IPR036097">
    <property type="entry name" value="HisK_dim/P_sf"/>
</dbReference>
<feature type="domain" description="HPt" evidence="18">
    <location>
        <begin position="1098"/>
        <end position="1198"/>
    </location>
</feature>
<dbReference type="CDD" id="cd17546">
    <property type="entry name" value="REC_hyHK_CKI1_RcsC-like"/>
    <property type="match status" value="1"/>
</dbReference>
<dbReference type="Gene3D" id="3.40.50.2300">
    <property type="match status" value="2"/>
</dbReference>
<dbReference type="Pfam" id="PF00072">
    <property type="entry name" value="Response_reg"/>
    <property type="match status" value="2"/>
</dbReference>
<dbReference type="SUPFAM" id="SSF55874">
    <property type="entry name" value="ATPase domain of HSP90 chaperone/DNA topoisomerase II/histidine kinase"/>
    <property type="match status" value="1"/>
</dbReference>
<dbReference type="SUPFAM" id="SSF55785">
    <property type="entry name" value="PYP-like sensor domain (PAS domain)"/>
    <property type="match status" value="3"/>
</dbReference>
<evidence type="ECO:0000256" key="9">
    <source>
        <dbReference type="ARBA" id="ARBA00022989"/>
    </source>
</evidence>
<keyword evidence="9" id="KW-1133">Transmembrane helix</keyword>
<reference evidence="19 20" key="1">
    <citation type="submission" date="2024-09" db="EMBL/GenBank/DDBJ databases">
        <authorList>
            <person name="Sun Q."/>
            <person name="Mori K."/>
        </authorList>
    </citation>
    <scope>NUCLEOTIDE SEQUENCE [LARGE SCALE GENOMIC DNA]</scope>
    <source>
        <strain evidence="19 20">CCM 8677</strain>
    </source>
</reference>
<evidence type="ECO:0000256" key="10">
    <source>
        <dbReference type="ARBA" id="ARBA00023012"/>
    </source>
</evidence>
<feature type="domain" description="PAS" evidence="16">
    <location>
        <begin position="164"/>
        <end position="207"/>
    </location>
</feature>
<feature type="domain" description="Response regulatory" evidence="15">
    <location>
        <begin position="782"/>
        <end position="903"/>
    </location>
</feature>
<dbReference type="Pfam" id="PF02518">
    <property type="entry name" value="HATPase_c"/>
    <property type="match status" value="1"/>
</dbReference>
<evidence type="ECO:0000256" key="2">
    <source>
        <dbReference type="ARBA" id="ARBA00004651"/>
    </source>
</evidence>
<evidence type="ECO:0000256" key="3">
    <source>
        <dbReference type="ARBA" id="ARBA00012438"/>
    </source>
</evidence>
<dbReference type="Pfam" id="PF00989">
    <property type="entry name" value="PAS"/>
    <property type="match status" value="2"/>
</dbReference>
<dbReference type="EC" id="2.7.13.3" evidence="3"/>
<dbReference type="EMBL" id="JBHLXJ010000012">
    <property type="protein sequence ID" value="MFC0350321.1"/>
    <property type="molecule type" value="Genomic_DNA"/>
</dbReference>
<feature type="modified residue" description="4-aspartylphosphate" evidence="13">
    <location>
        <position position="978"/>
    </location>
</feature>
<dbReference type="SUPFAM" id="SSF47384">
    <property type="entry name" value="Homodimeric domain of signal transducing histidine kinase"/>
    <property type="match status" value="1"/>
</dbReference>
<dbReference type="Gene3D" id="3.30.565.10">
    <property type="entry name" value="Histidine kinase-like ATPase, C-terminal domain"/>
    <property type="match status" value="1"/>
</dbReference>
<keyword evidence="8" id="KW-0067">ATP-binding</keyword>
<sequence>MPHKLSLRQYKRLLGIHSEEQLSDVLTEFDNVTAESGLSDAARTALKGLRHFFAQADEAYQQADRDLALGKRSLELSSDELMAANQTLRHEAELRQQVLQSLRRTTNEVLAQLGKRLADEDSLEKLSSLLAGVVSEVLKTRVELQSALDAIENQQFALDQHAIVSITDAAGNLIYANDKFCQISQYSREELLGNNHRIVNSKLHPRDFFAAMWGTISQGKVWHGDIRNRAKDGSFYWTSATIVPFLDKEKKPYQYISIRTDITQERQLKEAIEASKQLLQNIMNTLGEGVYTLDASGVCKFINPEAEKILGWSLADLLGKNLHDVIHAKKPNGSHTPHAGCPISNAVSKGQVFRSDQEFFQHRSGAFIPISIVASPIFDNGEIVGSVAAFQDITARLASDKALRDSENKQRMILDNAADAVFVADENERWVYVNDLALQLLHFNREDLIGSSIYALLPEEFREISKKTFTSKLQTEKFIRQEIRLLKKDGGSVPVEMNAALLPDGSIYGSCRDITSRKEFEAALIHAKVGAEEASKAKSDFLATMSHEIRTPMNGIIGMTELTLDTELTMQQREYLELVKVSSDALLGIINDILDFSKIESGKLTLERIEFPIRDLIATMLKSSALRADKKNLELVYQIDPELPEILIGDPGKLRQILNNLLVNAIKFSHEGTIIIDVNMVELHDGMARLHFSVTDQGIGIEQEKQAQIFQPFSQADASTTRKYGGTGLGLSISSRLVQAMNGQLQVQSELGRGSCFYFSADFGVSATSIAPLQTMHLQGLNALIVDDNEINRRYIQDTLRNWQMQVEVANGADAALAHLQEYARTQRQFHLILLDACMPEVDGFTLAQRIVAMHLTPQPKMLMLSSAASIDDAQRCTEIGVDGYVRKPINHQELQIAIDAVFQGIPTGAVHYIHLVNEDIHNTQAKLHVLIAEDNAINQKLALNLLHKWGHSADIAENGRIAIEKFVANTYDLILMDMQMPEMGGIDATQIIRSLENEGQHIPIIAMTANAMQGDRERCLQAGMDHYLSKPIKSESLKELITQISRHKTLHSKAVLASDALLVMLPETTLLAEQSDPSSLTADSASFDFSQAILEGDEDILQIITPMFLEGCDKQVAEILSAIERQDAELLYRSAHTFKGLVGNFNAKPIETLAKALELKGKQQDFSDTESLYAEMSDLILPLKNALTHYLQEHTSKD</sequence>
<dbReference type="PROSITE" id="PS50109">
    <property type="entry name" value="HIS_KIN"/>
    <property type="match status" value="1"/>
</dbReference>
<dbReference type="InterPro" id="IPR035965">
    <property type="entry name" value="PAS-like_dom_sf"/>
</dbReference>
<evidence type="ECO:0000259" key="14">
    <source>
        <dbReference type="PROSITE" id="PS50109"/>
    </source>
</evidence>
<dbReference type="SUPFAM" id="SSF47226">
    <property type="entry name" value="Histidine-containing phosphotransfer domain, HPT domain"/>
    <property type="match status" value="1"/>
</dbReference>
<keyword evidence="4" id="KW-1003">Cell membrane</keyword>
<evidence type="ECO:0000259" key="17">
    <source>
        <dbReference type="PROSITE" id="PS50113"/>
    </source>
</evidence>
<dbReference type="CDD" id="cd00130">
    <property type="entry name" value="PAS"/>
    <property type="match status" value="3"/>
</dbReference>
<dbReference type="SMART" id="SM00388">
    <property type="entry name" value="HisKA"/>
    <property type="match status" value="1"/>
</dbReference>
<evidence type="ECO:0000313" key="19">
    <source>
        <dbReference type="EMBL" id="MFC0350321.1"/>
    </source>
</evidence>
<dbReference type="Pfam" id="PF00512">
    <property type="entry name" value="HisKA"/>
    <property type="match status" value="1"/>
</dbReference>
<dbReference type="SMART" id="SM00387">
    <property type="entry name" value="HATPase_c"/>
    <property type="match status" value="1"/>
</dbReference>
<evidence type="ECO:0000256" key="7">
    <source>
        <dbReference type="ARBA" id="ARBA00022741"/>
    </source>
</evidence>
<dbReference type="RefSeq" id="WP_390212494.1">
    <property type="nucleotide sequence ID" value="NZ_JBHLXJ010000012.1"/>
</dbReference>
<dbReference type="PANTHER" id="PTHR45339">
    <property type="entry name" value="HYBRID SIGNAL TRANSDUCTION HISTIDINE KINASE J"/>
    <property type="match status" value="1"/>
</dbReference>
<proteinExistence type="predicted"/>
<keyword evidence="7" id="KW-0547">Nucleotide-binding</keyword>
<dbReference type="PRINTS" id="PR00344">
    <property type="entry name" value="BCTRLSENSOR"/>
</dbReference>
<dbReference type="Proteomes" id="UP001589844">
    <property type="component" value="Unassembled WGS sequence"/>
</dbReference>
<dbReference type="InterPro" id="IPR001610">
    <property type="entry name" value="PAC"/>
</dbReference>
<evidence type="ECO:0000256" key="1">
    <source>
        <dbReference type="ARBA" id="ARBA00000085"/>
    </source>
</evidence>
<dbReference type="Pfam" id="PF01627">
    <property type="entry name" value="Hpt"/>
    <property type="match status" value="1"/>
</dbReference>
<evidence type="ECO:0000259" key="18">
    <source>
        <dbReference type="PROSITE" id="PS50894"/>
    </source>
</evidence>
<evidence type="ECO:0000259" key="16">
    <source>
        <dbReference type="PROSITE" id="PS50112"/>
    </source>
</evidence>
<organism evidence="19 20">
    <name type="scientific">Undibacterium danionis</name>
    <dbReference type="NCBI Taxonomy" id="1812100"/>
    <lineage>
        <taxon>Bacteria</taxon>
        <taxon>Pseudomonadati</taxon>
        <taxon>Pseudomonadota</taxon>
        <taxon>Betaproteobacteria</taxon>
        <taxon>Burkholderiales</taxon>
        <taxon>Oxalobacteraceae</taxon>
        <taxon>Undibacterium</taxon>
    </lineage>
</organism>
<comment type="catalytic activity">
    <reaction evidence="1">
        <text>ATP + protein L-histidine = ADP + protein N-phospho-L-histidine.</text>
        <dbReference type="EC" id="2.7.13.3"/>
    </reaction>
</comment>
<feature type="modified residue" description="Phosphohistidine" evidence="12">
    <location>
        <position position="1137"/>
    </location>
</feature>
<dbReference type="PANTHER" id="PTHR45339:SF1">
    <property type="entry name" value="HYBRID SIGNAL TRANSDUCTION HISTIDINE KINASE J"/>
    <property type="match status" value="1"/>
</dbReference>
<comment type="caution">
    <text evidence="19">The sequence shown here is derived from an EMBL/GenBank/DDBJ whole genome shotgun (WGS) entry which is preliminary data.</text>
</comment>
<evidence type="ECO:0000256" key="5">
    <source>
        <dbReference type="ARBA" id="ARBA00022553"/>
    </source>
</evidence>
<dbReference type="InterPro" id="IPR036890">
    <property type="entry name" value="HATPase_C_sf"/>
</dbReference>
<dbReference type="NCBIfam" id="TIGR00229">
    <property type="entry name" value="sensory_box"/>
    <property type="match status" value="3"/>
</dbReference>
<accession>A0ABV6IH32</accession>
<dbReference type="PROSITE" id="PS50110">
    <property type="entry name" value="RESPONSE_REGULATORY"/>
    <property type="match status" value="2"/>
</dbReference>
<evidence type="ECO:0000256" key="12">
    <source>
        <dbReference type="PROSITE-ProRule" id="PRU00110"/>
    </source>
</evidence>
<dbReference type="InterPro" id="IPR036641">
    <property type="entry name" value="HPT_dom_sf"/>
</dbReference>
<dbReference type="SMART" id="SM00448">
    <property type="entry name" value="REC"/>
    <property type="match status" value="2"/>
</dbReference>
<feature type="domain" description="Histidine kinase" evidence="14">
    <location>
        <begin position="544"/>
        <end position="765"/>
    </location>
</feature>
<dbReference type="InterPro" id="IPR003594">
    <property type="entry name" value="HATPase_dom"/>
</dbReference>
<evidence type="ECO:0000256" key="4">
    <source>
        <dbReference type="ARBA" id="ARBA00022475"/>
    </source>
</evidence>
<gene>
    <name evidence="19" type="ORF">ACFFJH_10930</name>
</gene>
<dbReference type="InterPro" id="IPR001789">
    <property type="entry name" value="Sig_transdc_resp-reg_receiver"/>
</dbReference>
<dbReference type="Gene3D" id="1.20.120.160">
    <property type="entry name" value="HPT domain"/>
    <property type="match status" value="1"/>
</dbReference>
<dbReference type="SMART" id="SM00086">
    <property type="entry name" value="PAC"/>
    <property type="match status" value="3"/>
</dbReference>
<protein>
    <recommendedName>
        <fullName evidence="3">histidine kinase</fullName>
        <ecNumber evidence="3">2.7.13.3</ecNumber>
    </recommendedName>
</protein>
<evidence type="ECO:0000256" key="6">
    <source>
        <dbReference type="ARBA" id="ARBA00022692"/>
    </source>
</evidence>
<evidence type="ECO:0000256" key="11">
    <source>
        <dbReference type="ARBA" id="ARBA00023136"/>
    </source>
</evidence>
<dbReference type="SUPFAM" id="SSF52172">
    <property type="entry name" value="CheY-like"/>
    <property type="match status" value="2"/>
</dbReference>
<dbReference type="PROSITE" id="PS50112">
    <property type="entry name" value="PAS"/>
    <property type="match status" value="3"/>
</dbReference>
<evidence type="ECO:0000256" key="13">
    <source>
        <dbReference type="PROSITE-ProRule" id="PRU00169"/>
    </source>
</evidence>
<dbReference type="Gene3D" id="3.30.450.20">
    <property type="entry name" value="PAS domain"/>
    <property type="match status" value="3"/>
</dbReference>
<dbReference type="InterPro" id="IPR013767">
    <property type="entry name" value="PAS_fold"/>
</dbReference>
<keyword evidence="20" id="KW-1185">Reference proteome</keyword>
<keyword evidence="6" id="KW-0812">Transmembrane</keyword>
<keyword evidence="11" id="KW-0472">Membrane</keyword>
<dbReference type="InterPro" id="IPR011006">
    <property type="entry name" value="CheY-like_superfamily"/>
</dbReference>
<feature type="domain" description="PAC" evidence="17">
    <location>
        <begin position="222"/>
        <end position="274"/>
    </location>
</feature>
<feature type="modified residue" description="4-aspartylphosphate" evidence="13">
    <location>
        <position position="836"/>
    </location>
</feature>
<dbReference type="PROSITE" id="PS50894">
    <property type="entry name" value="HPT"/>
    <property type="match status" value="1"/>
</dbReference>
<dbReference type="CDD" id="cd00156">
    <property type="entry name" value="REC"/>
    <property type="match status" value="1"/>
</dbReference>
<feature type="domain" description="PAS" evidence="16">
    <location>
        <begin position="275"/>
        <end position="327"/>
    </location>
</feature>
<dbReference type="InterPro" id="IPR004358">
    <property type="entry name" value="Sig_transdc_His_kin-like_C"/>
</dbReference>
<evidence type="ECO:0000259" key="15">
    <source>
        <dbReference type="PROSITE" id="PS50110"/>
    </source>
</evidence>
<dbReference type="InterPro" id="IPR000700">
    <property type="entry name" value="PAS-assoc_C"/>
</dbReference>
<dbReference type="InterPro" id="IPR003661">
    <property type="entry name" value="HisK_dim/P_dom"/>
</dbReference>
<name>A0ABV6IH32_9BURK</name>
<dbReference type="PROSITE" id="PS50113">
    <property type="entry name" value="PAC"/>
    <property type="match status" value="1"/>
</dbReference>
<keyword evidence="10" id="KW-0902">Two-component regulatory system</keyword>
<dbReference type="Gene3D" id="1.10.287.130">
    <property type="match status" value="1"/>
</dbReference>
<evidence type="ECO:0000256" key="8">
    <source>
        <dbReference type="ARBA" id="ARBA00022840"/>
    </source>
</evidence>
<feature type="domain" description="Response regulatory" evidence="15">
    <location>
        <begin position="929"/>
        <end position="1046"/>
    </location>
</feature>
<comment type="subcellular location">
    <subcellularLocation>
        <location evidence="2">Cell membrane</location>
        <topology evidence="2">Multi-pass membrane protein</topology>
    </subcellularLocation>
</comment>
<dbReference type="CDD" id="cd00082">
    <property type="entry name" value="HisKA"/>
    <property type="match status" value="1"/>
</dbReference>
<dbReference type="Pfam" id="PF13426">
    <property type="entry name" value="PAS_9"/>
    <property type="match status" value="1"/>
</dbReference>
<dbReference type="CDD" id="cd16922">
    <property type="entry name" value="HATPase_EvgS-ArcB-TorS-like"/>
    <property type="match status" value="1"/>
</dbReference>
<keyword evidence="5 13" id="KW-0597">Phosphoprotein</keyword>
<dbReference type="InterPro" id="IPR000014">
    <property type="entry name" value="PAS"/>
</dbReference>